<evidence type="ECO:0000256" key="4">
    <source>
        <dbReference type="ARBA" id="ARBA00022801"/>
    </source>
</evidence>
<dbReference type="GO" id="GO:0005524">
    <property type="term" value="F:ATP binding"/>
    <property type="evidence" value="ECO:0007669"/>
    <property type="project" value="UniProtKB-KW"/>
</dbReference>
<feature type="short sequence motif" description="Q motif" evidence="9">
    <location>
        <begin position="164"/>
        <end position="192"/>
    </location>
</feature>
<feature type="compositionally biased region" description="Polar residues" evidence="11">
    <location>
        <begin position="7"/>
        <end position="22"/>
    </location>
</feature>
<dbReference type="GO" id="GO:0003723">
    <property type="term" value="F:RNA binding"/>
    <property type="evidence" value="ECO:0007669"/>
    <property type="project" value="UniProtKB-KW"/>
</dbReference>
<dbReference type="SMART" id="SM00487">
    <property type="entry name" value="DEXDc"/>
    <property type="match status" value="1"/>
</dbReference>
<dbReference type="InterPro" id="IPR001650">
    <property type="entry name" value="Helicase_C-like"/>
</dbReference>
<dbReference type="InterPro" id="IPR014014">
    <property type="entry name" value="RNA_helicase_DEAD_Q_motif"/>
</dbReference>
<keyword evidence="16" id="KW-1185">Reference proteome</keyword>
<feature type="region of interest" description="Disordered" evidence="11">
    <location>
        <begin position="604"/>
        <end position="624"/>
    </location>
</feature>
<feature type="region of interest" description="Disordered" evidence="11">
    <location>
        <begin position="417"/>
        <end position="448"/>
    </location>
</feature>
<accession>A0AAD9FQQ3</accession>
<dbReference type="InterPro" id="IPR011545">
    <property type="entry name" value="DEAD/DEAH_box_helicase_dom"/>
</dbReference>
<comment type="subcellular location">
    <subcellularLocation>
        <location evidence="1">Nucleus</location>
    </subcellularLocation>
</comment>
<dbReference type="GO" id="GO:0005634">
    <property type="term" value="C:nucleus"/>
    <property type="evidence" value="ECO:0007669"/>
    <property type="project" value="UniProtKB-SubCell"/>
</dbReference>
<feature type="compositionally biased region" description="Acidic residues" evidence="11">
    <location>
        <begin position="66"/>
        <end position="95"/>
    </location>
</feature>
<keyword evidence="8" id="KW-0539">Nucleus</keyword>
<feature type="domain" description="Helicase C-terminal" evidence="13">
    <location>
        <begin position="429"/>
        <end position="580"/>
    </location>
</feature>
<keyword evidence="2" id="KW-0690">Ribosome biogenesis</keyword>
<dbReference type="SMART" id="SM00490">
    <property type="entry name" value="HELICc"/>
    <property type="match status" value="1"/>
</dbReference>
<dbReference type="GO" id="GO:0042254">
    <property type="term" value="P:ribosome biogenesis"/>
    <property type="evidence" value="ECO:0007669"/>
    <property type="project" value="UniProtKB-KW"/>
</dbReference>
<feature type="domain" description="Helicase ATP-binding" evidence="12">
    <location>
        <begin position="195"/>
        <end position="368"/>
    </location>
</feature>
<feature type="compositionally biased region" description="Basic and acidic residues" evidence="11">
    <location>
        <begin position="51"/>
        <end position="64"/>
    </location>
</feature>
<dbReference type="GO" id="GO:0010467">
    <property type="term" value="P:gene expression"/>
    <property type="evidence" value="ECO:0007669"/>
    <property type="project" value="UniProtKB-ARBA"/>
</dbReference>
<keyword evidence="6 10" id="KW-0067">ATP-binding</keyword>
<gene>
    <name evidence="15" type="ORF">DB88DRAFT_273695</name>
</gene>
<dbReference type="Gene3D" id="3.40.50.300">
    <property type="entry name" value="P-loop containing nucleotide triphosphate hydrolases"/>
    <property type="match status" value="2"/>
</dbReference>
<evidence type="ECO:0000256" key="1">
    <source>
        <dbReference type="ARBA" id="ARBA00004123"/>
    </source>
</evidence>
<protein>
    <submittedName>
        <fullName evidence="15">P-loop containing nucleoside triphosphate hydrolase protein</fullName>
    </submittedName>
</protein>
<proteinExistence type="inferred from homology"/>
<name>A0AAD9FQQ3_PAPLA</name>
<dbReference type="GO" id="GO:0003724">
    <property type="term" value="F:RNA helicase activity"/>
    <property type="evidence" value="ECO:0007669"/>
    <property type="project" value="InterPro"/>
</dbReference>
<evidence type="ECO:0000259" key="14">
    <source>
        <dbReference type="PROSITE" id="PS51195"/>
    </source>
</evidence>
<dbReference type="PROSITE" id="PS51195">
    <property type="entry name" value="Q_MOTIF"/>
    <property type="match status" value="1"/>
</dbReference>
<keyword evidence="5 10" id="KW-0347">Helicase</keyword>
<dbReference type="PROSITE" id="PS00039">
    <property type="entry name" value="DEAD_ATP_HELICASE"/>
    <property type="match status" value="1"/>
</dbReference>
<evidence type="ECO:0000259" key="12">
    <source>
        <dbReference type="PROSITE" id="PS51192"/>
    </source>
</evidence>
<evidence type="ECO:0000256" key="2">
    <source>
        <dbReference type="ARBA" id="ARBA00022517"/>
    </source>
</evidence>
<reference evidence="15" key="1">
    <citation type="submission" date="2023-02" db="EMBL/GenBank/DDBJ databases">
        <title>Identification and recombinant expression of a fungal hydrolase from Papiliotrema laurentii that hydrolyzes apple cutin and clears colloidal polyester polyurethane.</title>
        <authorList>
            <consortium name="DOE Joint Genome Institute"/>
            <person name="Roman V.A."/>
            <person name="Bojanowski C."/>
            <person name="Crable B.R."/>
            <person name="Wagner D.N."/>
            <person name="Hung C.S."/>
            <person name="Nadeau L.J."/>
            <person name="Schratz L."/>
            <person name="Haridas S."/>
            <person name="Pangilinan J."/>
            <person name="Lipzen A."/>
            <person name="Na H."/>
            <person name="Yan M."/>
            <person name="Ng V."/>
            <person name="Grigoriev I.V."/>
            <person name="Spatafora J.W."/>
            <person name="Barlow D."/>
            <person name="Biffinger J."/>
            <person name="Kelley-Loughnane N."/>
            <person name="Varaljay V.A."/>
            <person name="Crookes-Goodson W.J."/>
        </authorList>
    </citation>
    <scope>NUCLEOTIDE SEQUENCE</scope>
    <source>
        <strain evidence="15">5307AH</strain>
    </source>
</reference>
<dbReference type="InterPro" id="IPR014001">
    <property type="entry name" value="Helicase_ATP-bd"/>
</dbReference>
<evidence type="ECO:0000313" key="15">
    <source>
        <dbReference type="EMBL" id="KAK1924237.1"/>
    </source>
</evidence>
<dbReference type="EMBL" id="JAODAN010000005">
    <property type="protein sequence ID" value="KAK1924237.1"/>
    <property type="molecule type" value="Genomic_DNA"/>
</dbReference>
<evidence type="ECO:0000259" key="13">
    <source>
        <dbReference type="PROSITE" id="PS51194"/>
    </source>
</evidence>
<dbReference type="InterPro" id="IPR027417">
    <property type="entry name" value="P-loop_NTPase"/>
</dbReference>
<dbReference type="PROSITE" id="PS51192">
    <property type="entry name" value="HELICASE_ATP_BIND_1"/>
    <property type="match status" value="1"/>
</dbReference>
<dbReference type="GO" id="GO:0005829">
    <property type="term" value="C:cytosol"/>
    <property type="evidence" value="ECO:0007669"/>
    <property type="project" value="TreeGrafter"/>
</dbReference>
<evidence type="ECO:0000256" key="6">
    <source>
        <dbReference type="ARBA" id="ARBA00022840"/>
    </source>
</evidence>
<organism evidence="15 16">
    <name type="scientific">Papiliotrema laurentii</name>
    <name type="common">Cryptococcus laurentii</name>
    <dbReference type="NCBI Taxonomy" id="5418"/>
    <lineage>
        <taxon>Eukaryota</taxon>
        <taxon>Fungi</taxon>
        <taxon>Dikarya</taxon>
        <taxon>Basidiomycota</taxon>
        <taxon>Agaricomycotina</taxon>
        <taxon>Tremellomycetes</taxon>
        <taxon>Tremellales</taxon>
        <taxon>Rhynchogastremaceae</taxon>
        <taxon>Papiliotrema</taxon>
    </lineage>
</organism>
<feature type="domain" description="DEAD-box RNA helicase Q" evidence="14">
    <location>
        <begin position="164"/>
        <end position="192"/>
    </location>
</feature>
<keyword evidence="4 10" id="KW-0378">Hydrolase</keyword>
<dbReference type="Pfam" id="PF00270">
    <property type="entry name" value="DEAD"/>
    <property type="match status" value="1"/>
</dbReference>
<dbReference type="InterPro" id="IPR000629">
    <property type="entry name" value="RNA-helicase_DEAD-box_CS"/>
</dbReference>
<keyword evidence="3 10" id="KW-0547">Nucleotide-binding</keyword>
<comment type="caution">
    <text evidence="15">The sequence shown here is derived from an EMBL/GenBank/DDBJ whole genome shotgun (WGS) entry which is preliminary data.</text>
</comment>
<dbReference type="Pfam" id="PF00271">
    <property type="entry name" value="Helicase_C"/>
    <property type="match status" value="1"/>
</dbReference>
<evidence type="ECO:0000256" key="9">
    <source>
        <dbReference type="PROSITE-ProRule" id="PRU00552"/>
    </source>
</evidence>
<comment type="similarity">
    <text evidence="10">Belongs to the DEAD box helicase family.</text>
</comment>
<dbReference type="AlphaFoldDB" id="A0AAD9FQQ3"/>
<dbReference type="GO" id="GO:0016787">
    <property type="term" value="F:hydrolase activity"/>
    <property type="evidence" value="ECO:0007669"/>
    <property type="project" value="UniProtKB-KW"/>
</dbReference>
<dbReference type="PROSITE" id="PS51194">
    <property type="entry name" value="HELICASE_CTER"/>
    <property type="match status" value="1"/>
</dbReference>
<evidence type="ECO:0000313" key="16">
    <source>
        <dbReference type="Proteomes" id="UP001182556"/>
    </source>
</evidence>
<feature type="compositionally biased region" description="Low complexity" evidence="11">
    <location>
        <begin position="140"/>
        <end position="152"/>
    </location>
</feature>
<keyword evidence="7" id="KW-0694">RNA-binding</keyword>
<evidence type="ECO:0000256" key="7">
    <source>
        <dbReference type="ARBA" id="ARBA00022884"/>
    </source>
</evidence>
<evidence type="ECO:0000256" key="5">
    <source>
        <dbReference type="ARBA" id="ARBA00022806"/>
    </source>
</evidence>
<dbReference type="CDD" id="cd17955">
    <property type="entry name" value="DEADc_DDX49"/>
    <property type="match status" value="1"/>
</dbReference>
<dbReference type="InterPro" id="IPR050079">
    <property type="entry name" value="DEAD_box_RNA_helicase"/>
</dbReference>
<evidence type="ECO:0000256" key="3">
    <source>
        <dbReference type="ARBA" id="ARBA00022741"/>
    </source>
</evidence>
<dbReference type="CDD" id="cd18787">
    <property type="entry name" value="SF2_C_DEAD"/>
    <property type="match status" value="1"/>
</dbReference>
<feature type="region of interest" description="Disordered" evidence="11">
    <location>
        <begin position="1"/>
        <end position="166"/>
    </location>
</feature>
<dbReference type="PANTHER" id="PTHR47959:SF24">
    <property type="entry name" value="ATP-DEPENDENT RNA HELICASE"/>
    <property type="match status" value="1"/>
</dbReference>
<evidence type="ECO:0000256" key="10">
    <source>
        <dbReference type="RuleBase" id="RU000492"/>
    </source>
</evidence>
<sequence length="624" mass="68289">MAKKTSRQSAVKPSDAVTSGSTRDADQGTKALVLDQSEVLKAMMAARKGKGRDTTPSEDERSGEETGSDEEDEEDDDDEKSGDEVEEEQESDESEGSSSSGQRRGVKRSRSASVESESAPTSPARQVSRVHETTSRVKLASTTTSAKPSTSKNPFDTPKAPSHTTFASLGLSQPLINALGGINIKKPTEIQSACVGPIMEGRDCIGGAKTGSGKTMAFALPIVERIARDPYGIWAVVLTPTRELAYQLTEQFLVVGRPLGLTTVTIVGGMDMMTQARELEARPHIVVATPGRLCDLLRSDGMSGNKLGRVKVLVLDEADRMLTQTFAPELSYLFSQIPSNRQTCLFTATVSDAIMELANKPPAPGKQKPFVYRVESDTLTVANLKQKYLFIPSQIRDPYLHYLLHHPSDDIDRALRAAPKPKAPPQKKKGRRHQEEDEDEDDSPPIPSTIIFTQRCATAHLLHLMLNNLDIPSVPLHSHLTQPQRLQSLARFRAREVPILVTTDVGSRGLDIPEVAQVINWDCPRRSDDYVHRVGRTARAGRGGVAVTIVTERDVELVQRIEGEIGVKLTELELPEEEVLEQLNTVSLARRMATMEMHDSGFGERQATNKAKAIKRAKRDAAAA</sequence>
<dbReference type="SUPFAM" id="SSF52540">
    <property type="entry name" value="P-loop containing nucleoside triphosphate hydrolases"/>
    <property type="match status" value="1"/>
</dbReference>
<evidence type="ECO:0000256" key="11">
    <source>
        <dbReference type="SAM" id="MobiDB-lite"/>
    </source>
</evidence>
<evidence type="ECO:0000256" key="8">
    <source>
        <dbReference type="ARBA" id="ARBA00023242"/>
    </source>
</evidence>
<dbReference type="PANTHER" id="PTHR47959">
    <property type="entry name" value="ATP-DEPENDENT RNA HELICASE RHLE-RELATED"/>
    <property type="match status" value="1"/>
</dbReference>
<dbReference type="Proteomes" id="UP001182556">
    <property type="component" value="Unassembled WGS sequence"/>
</dbReference>